<gene>
    <name evidence="2" type="ORF">ZHAS_00005288</name>
</gene>
<proteinExistence type="inferred from homology"/>
<name>A0A084VJ77_ANOSI</name>
<evidence type="ECO:0000313" key="4">
    <source>
        <dbReference type="Proteomes" id="UP000030765"/>
    </source>
</evidence>
<reference evidence="2 4" key="1">
    <citation type="journal article" date="2014" name="BMC Genomics">
        <title>Genome sequence of Anopheles sinensis provides insight into genetics basis of mosquito competence for malaria parasites.</title>
        <authorList>
            <person name="Zhou D."/>
            <person name="Zhang D."/>
            <person name="Ding G."/>
            <person name="Shi L."/>
            <person name="Hou Q."/>
            <person name="Ye Y."/>
            <person name="Xu Y."/>
            <person name="Zhou H."/>
            <person name="Xiong C."/>
            <person name="Li S."/>
            <person name="Yu J."/>
            <person name="Hong S."/>
            <person name="Yu X."/>
            <person name="Zou P."/>
            <person name="Chen C."/>
            <person name="Chang X."/>
            <person name="Wang W."/>
            <person name="Lv Y."/>
            <person name="Sun Y."/>
            <person name="Ma L."/>
            <person name="Shen B."/>
            <person name="Zhu C."/>
        </authorList>
    </citation>
    <scope>NUCLEOTIDE SEQUENCE [LARGE SCALE GENOMIC DNA]</scope>
</reference>
<dbReference type="InterPro" id="IPR029060">
    <property type="entry name" value="PIN-like_dom_sf"/>
</dbReference>
<dbReference type="EMBL" id="ATLV01013474">
    <property type="status" value="NOT_ANNOTATED_CDS"/>
    <property type="molecule type" value="Genomic_DNA"/>
</dbReference>
<dbReference type="OMA" id="IDLMAMF"/>
<keyword evidence="4" id="KW-1185">Reference proteome</keyword>
<evidence type="ECO:0000313" key="3">
    <source>
        <dbReference type="EnsemblMetazoa" id="ASIC005288-PA"/>
    </source>
</evidence>
<sequence length="558" mass="64305">MDQEIQNAKTGTQKPLIVIDLMALFGLFCDDKYSLLCGSQIGLVERRADDFFKRLAETGAELVFFYDGTLQEFKQETWTARQNEKYKNMIAIVDDINQGTPLTQIVNRHWRTIPNNTGLKLKRVAKQHGQMIISVAVECDQALAAYAVKHKALAIISHDTDFFIFEGNWQLWSANHMNIETLETIGYNRKALLKTLGLNWNQMAVFATLGGNDFFKYDEVEPFLDSFGQHNLKFYKLADYVRNLALDKRSIKKTIDRVLSRVYRDRPVPREAREWFQQSLTFYKTDCKAVNKNPSADPLQKFLLDANQHFVYNILTGHPFNCTLYFFDYRSTVFGNYFDIISPIISRIAGIILYHHRQEGIEHVNVMTKRCHTESHAMLTVPAEFPEHAVPPPIQDLHASDADTCERLLMPKLALLAWVCSDNLPFEPFAALPPSLMVTVLTLFRLIEYGALALFEADLLLWIAYDLSIDGFDPSTERRPYRLDPRAFRVGFLFQKIYAHFARVAKSLGLPRMYKPSTPYDGLRFHNQYGAWRDGHIQNQMGTSFSDWRLYSSVAKTV</sequence>
<dbReference type="InterPro" id="IPR026784">
    <property type="entry name" value="Coact_PPARg"/>
</dbReference>
<dbReference type="AlphaFoldDB" id="A0A084VJ77"/>
<protein>
    <submittedName>
        <fullName evidence="2">AGAP008671-PA-like protein</fullName>
    </submittedName>
</protein>
<dbReference type="Proteomes" id="UP000030765">
    <property type="component" value="Unassembled WGS sequence"/>
</dbReference>
<reference evidence="3" key="2">
    <citation type="submission" date="2020-05" db="UniProtKB">
        <authorList>
            <consortium name="EnsemblMetazoa"/>
        </authorList>
    </citation>
    <scope>IDENTIFICATION</scope>
</reference>
<accession>A0A084VJ77</accession>
<dbReference type="OrthoDB" id="6354174at2759"/>
<dbReference type="EnsemblMetazoa" id="ASIC005288-RA">
    <property type="protein sequence ID" value="ASIC005288-PA"/>
    <property type="gene ID" value="ASIC005288"/>
</dbReference>
<dbReference type="PANTHER" id="PTHR15976:SF16">
    <property type="entry name" value="ASTEROID DOMAIN-CONTAINING PROTEIN"/>
    <property type="match status" value="1"/>
</dbReference>
<dbReference type="EMBL" id="KE524860">
    <property type="protein sequence ID" value="KFB38021.1"/>
    <property type="molecule type" value="Genomic_DNA"/>
</dbReference>
<organism evidence="2">
    <name type="scientific">Anopheles sinensis</name>
    <name type="common">Mosquito</name>
    <dbReference type="NCBI Taxonomy" id="74873"/>
    <lineage>
        <taxon>Eukaryota</taxon>
        <taxon>Metazoa</taxon>
        <taxon>Ecdysozoa</taxon>
        <taxon>Arthropoda</taxon>
        <taxon>Hexapoda</taxon>
        <taxon>Insecta</taxon>
        <taxon>Pterygota</taxon>
        <taxon>Neoptera</taxon>
        <taxon>Endopterygota</taxon>
        <taxon>Diptera</taxon>
        <taxon>Nematocera</taxon>
        <taxon>Culicoidea</taxon>
        <taxon>Culicidae</taxon>
        <taxon>Anophelinae</taxon>
        <taxon>Anopheles</taxon>
    </lineage>
</organism>
<dbReference type="STRING" id="74873.A0A084VJ77"/>
<evidence type="ECO:0000256" key="1">
    <source>
        <dbReference type="ARBA" id="ARBA00009495"/>
    </source>
</evidence>
<evidence type="ECO:0000313" key="2">
    <source>
        <dbReference type="EMBL" id="KFB38021.1"/>
    </source>
</evidence>
<comment type="similarity">
    <text evidence="1">Belongs to the constitutive coactivator of PPAR-gamma family.</text>
</comment>
<dbReference type="VEuPathDB" id="VectorBase:ASIC005288"/>
<dbReference type="Gene3D" id="3.40.50.1010">
    <property type="entry name" value="5'-nuclease"/>
    <property type="match status" value="1"/>
</dbReference>
<dbReference type="PANTHER" id="PTHR15976">
    <property type="entry name" value="CONSTITUTIVE COACTIVATOR OF PEROXISOME PROLIFERATOR-ACTIVATED RECEPTOR GAMMA"/>
    <property type="match status" value="1"/>
</dbReference>
<dbReference type="GO" id="GO:0005634">
    <property type="term" value="C:nucleus"/>
    <property type="evidence" value="ECO:0007669"/>
    <property type="project" value="TreeGrafter"/>
</dbReference>
<dbReference type="VEuPathDB" id="VectorBase:ASIS007809"/>
<dbReference type="SUPFAM" id="SSF88723">
    <property type="entry name" value="PIN domain-like"/>
    <property type="match status" value="1"/>
</dbReference>